<evidence type="ECO:0000313" key="2">
    <source>
        <dbReference type="Proteomes" id="UP001152795"/>
    </source>
</evidence>
<dbReference type="OrthoDB" id="447743at2759"/>
<protein>
    <submittedName>
        <fullName evidence="1">Uncharacterized protein</fullName>
    </submittedName>
</protein>
<organism evidence="1 2">
    <name type="scientific">Paramuricea clavata</name>
    <name type="common">Red gorgonian</name>
    <name type="synonym">Violescent sea-whip</name>
    <dbReference type="NCBI Taxonomy" id="317549"/>
    <lineage>
        <taxon>Eukaryota</taxon>
        <taxon>Metazoa</taxon>
        <taxon>Cnidaria</taxon>
        <taxon>Anthozoa</taxon>
        <taxon>Octocorallia</taxon>
        <taxon>Malacalcyonacea</taxon>
        <taxon>Plexauridae</taxon>
        <taxon>Paramuricea</taxon>
    </lineage>
</organism>
<dbReference type="EMBL" id="CACRXK020020858">
    <property type="protein sequence ID" value="CAB4035247.1"/>
    <property type="molecule type" value="Genomic_DNA"/>
</dbReference>
<keyword evidence="2" id="KW-1185">Reference proteome</keyword>
<accession>A0A6S7JUD2</accession>
<sequence length="180" mass="21448">MRMKFRQVFGNIKPDRKSWVVFIYSQWQSTRPLRVKKDLRFYADVEGFENLSVVTGFDDRPDMIIENYTNRAIYVIELTVGFETDITKNCIRKTARYSELCNALKQRRNTVEYLNLSMGAIGVIGIECKKIYGFLENVMSLDIFQKNFLIRKLCGVCIRTTYILFCMRDREWKNPELLYW</sequence>
<name>A0A6S7JUD2_PARCT</name>
<dbReference type="Proteomes" id="UP001152795">
    <property type="component" value="Unassembled WGS sequence"/>
</dbReference>
<gene>
    <name evidence="1" type="ORF">PACLA_8A045919</name>
</gene>
<dbReference type="AlphaFoldDB" id="A0A6S7JUD2"/>
<proteinExistence type="predicted"/>
<reference evidence="1" key="1">
    <citation type="submission" date="2020-04" db="EMBL/GenBank/DDBJ databases">
        <authorList>
            <person name="Alioto T."/>
            <person name="Alioto T."/>
            <person name="Gomez Garrido J."/>
        </authorList>
    </citation>
    <scope>NUCLEOTIDE SEQUENCE</scope>
    <source>
        <strain evidence="1">A484AB</strain>
    </source>
</reference>
<comment type="caution">
    <text evidence="1">The sequence shown here is derived from an EMBL/GenBank/DDBJ whole genome shotgun (WGS) entry which is preliminary data.</text>
</comment>
<evidence type="ECO:0000313" key="1">
    <source>
        <dbReference type="EMBL" id="CAB4035247.1"/>
    </source>
</evidence>